<keyword evidence="2" id="KW-0472">Membrane</keyword>
<feature type="transmembrane region" description="Helical" evidence="2">
    <location>
        <begin position="62"/>
        <end position="80"/>
    </location>
</feature>
<protein>
    <recommendedName>
        <fullName evidence="3">Ground-like domain-containing protein</fullName>
    </recommendedName>
</protein>
<evidence type="ECO:0000313" key="4">
    <source>
        <dbReference type="EMBL" id="KAK0410737.1"/>
    </source>
</evidence>
<evidence type="ECO:0000256" key="1">
    <source>
        <dbReference type="SAM" id="MobiDB-lite"/>
    </source>
</evidence>
<evidence type="ECO:0000259" key="3">
    <source>
        <dbReference type="Pfam" id="PF04155"/>
    </source>
</evidence>
<keyword evidence="2" id="KW-0812">Transmembrane</keyword>
<dbReference type="InterPro" id="IPR007284">
    <property type="entry name" value="Ground-like_dom"/>
</dbReference>
<sequence length="333" mass="35683">MAWKRAATATSSDARRRLRPRRLVTQRALFEAFAPSGDLPFLRIKLPGARLVLQIAEMRSPATFPLLILLLVPSGGAYFFPGYGMPPCRCFPHPMMCPPRPAPVCPPVQACSCSSGNYPQPAPEPTYQIAGGSYETTPGAGYSRPFAPSGYAQPPPQAPYPSPPTDGYVASGIFSAGGVPSPIQPDASAGGTYVDSMYDDAQNQKNGGDTVESPSEQPCIAYSSDGSELPVEKTEQTEVAPSRGSDSYRRKAHAAKTLAVDPKCNSAVLRSIMDTKTTENPAESKRAIARAATEEFLVAFDVVCSTGDFSYLANSRLFCEHKTRGVTCFAFQH</sequence>
<feature type="domain" description="Ground-like" evidence="3">
    <location>
        <begin position="261"/>
        <end position="331"/>
    </location>
</feature>
<accession>A0AA39HRH4</accession>
<dbReference type="Proteomes" id="UP001175271">
    <property type="component" value="Unassembled WGS sequence"/>
</dbReference>
<keyword evidence="5" id="KW-1185">Reference proteome</keyword>
<dbReference type="Pfam" id="PF04155">
    <property type="entry name" value="Ground-like"/>
    <property type="match status" value="1"/>
</dbReference>
<feature type="region of interest" description="Disordered" evidence="1">
    <location>
        <begin position="184"/>
        <end position="248"/>
    </location>
</feature>
<keyword evidence="2" id="KW-1133">Transmembrane helix</keyword>
<feature type="region of interest" description="Disordered" evidence="1">
    <location>
        <begin position="138"/>
        <end position="163"/>
    </location>
</feature>
<name>A0AA39HRH4_9BILA</name>
<feature type="compositionally biased region" description="Pro residues" evidence="1">
    <location>
        <begin position="153"/>
        <end position="163"/>
    </location>
</feature>
<dbReference type="AlphaFoldDB" id="A0AA39HRH4"/>
<dbReference type="EMBL" id="JAUCMV010000003">
    <property type="protein sequence ID" value="KAK0410737.1"/>
    <property type="molecule type" value="Genomic_DNA"/>
</dbReference>
<feature type="compositionally biased region" description="Polar residues" evidence="1">
    <location>
        <begin position="201"/>
        <end position="216"/>
    </location>
</feature>
<organism evidence="4 5">
    <name type="scientific">Steinernema hermaphroditum</name>
    <dbReference type="NCBI Taxonomy" id="289476"/>
    <lineage>
        <taxon>Eukaryota</taxon>
        <taxon>Metazoa</taxon>
        <taxon>Ecdysozoa</taxon>
        <taxon>Nematoda</taxon>
        <taxon>Chromadorea</taxon>
        <taxon>Rhabditida</taxon>
        <taxon>Tylenchina</taxon>
        <taxon>Panagrolaimomorpha</taxon>
        <taxon>Strongyloidoidea</taxon>
        <taxon>Steinernematidae</taxon>
        <taxon>Steinernema</taxon>
    </lineage>
</organism>
<reference evidence="4" key="1">
    <citation type="submission" date="2023-06" db="EMBL/GenBank/DDBJ databases">
        <title>Genomic analysis of the entomopathogenic nematode Steinernema hermaphroditum.</title>
        <authorList>
            <person name="Schwarz E.M."/>
            <person name="Heppert J.K."/>
            <person name="Baniya A."/>
            <person name="Schwartz H.T."/>
            <person name="Tan C.-H."/>
            <person name="Antoshechkin I."/>
            <person name="Sternberg P.W."/>
            <person name="Goodrich-Blair H."/>
            <person name="Dillman A.R."/>
        </authorList>
    </citation>
    <scope>NUCLEOTIDE SEQUENCE</scope>
    <source>
        <strain evidence="4">PS9179</strain>
        <tissue evidence="4">Whole animal</tissue>
    </source>
</reference>
<gene>
    <name evidence="4" type="ORF">QR680_005296</name>
</gene>
<proteinExistence type="predicted"/>
<comment type="caution">
    <text evidence="4">The sequence shown here is derived from an EMBL/GenBank/DDBJ whole genome shotgun (WGS) entry which is preliminary data.</text>
</comment>
<evidence type="ECO:0000313" key="5">
    <source>
        <dbReference type="Proteomes" id="UP001175271"/>
    </source>
</evidence>
<evidence type="ECO:0000256" key="2">
    <source>
        <dbReference type="SAM" id="Phobius"/>
    </source>
</evidence>